<feature type="compositionally biased region" description="Polar residues" evidence="12">
    <location>
        <begin position="12"/>
        <end position="23"/>
    </location>
</feature>
<evidence type="ECO:0000259" key="13">
    <source>
        <dbReference type="PROSITE" id="PS50011"/>
    </source>
</evidence>
<keyword evidence="4" id="KW-0808">Transferase</keyword>
<dbReference type="CDD" id="cd13999">
    <property type="entry name" value="STKc_MAP3K-like"/>
    <property type="match status" value="1"/>
</dbReference>
<dbReference type="InterPro" id="IPR000719">
    <property type="entry name" value="Prot_kinase_dom"/>
</dbReference>
<dbReference type="InterPro" id="IPR011009">
    <property type="entry name" value="Kinase-like_dom_sf"/>
</dbReference>
<evidence type="ECO:0000256" key="5">
    <source>
        <dbReference type="ARBA" id="ARBA00022741"/>
    </source>
</evidence>
<evidence type="ECO:0000256" key="1">
    <source>
        <dbReference type="ARBA" id="ARBA00005843"/>
    </source>
</evidence>
<name>F4Q9I6_CACFS</name>
<evidence type="ECO:0000256" key="3">
    <source>
        <dbReference type="ARBA" id="ARBA00022527"/>
    </source>
</evidence>
<dbReference type="PROSITE" id="PS00107">
    <property type="entry name" value="PROTEIN_KINASE_ATP"/>
    <property type="match status" value="1"/>
</dbReference>
<dbReference type="PRINTS" id="PR00109">
    <property type="entry name" value="TYRKINASE"/>
</dbReference>
<dbReference type="Gene3D" id="1.10.510.10">
    <property type="entry name" value="Transferase(Phosphotransferase) domain 1"/>
    <property type="match status" value="1"/>
</dbReference>
<evidence type="ECO:0000256" key="2">
    <source>
        <dbReference type="ARBA" id="ARBA00012513"/>
    </source>
</evidence>
<dbReference type="OrthoDB" id="19242at2759"/>
<dbReference type="OMA" id="SVFICME"/>
<accession>F4Q9I6</accession>
<sequence length="490" mass="53549">MSVSDKIRELNQRQQKPSATADDSGTRFGPPKTTGPGGKYSTLPSKAFVFNPDQSSSPSSSPSPQQFKQFGQQQPINNGNATTNSSRSNSISTKPTGRPGIPDFNPPPPSQPTNQRISPPSSTASKVAPVQFKPAATTQSPQPKPAPISRPPAPAPTPTPQPTPVSRPQPPALQPVAAAVAPQPVATYQPQPSRGGAQAAPASPPQTPPAQQSTSSGEDMWHINFSELELGDVIGQGKYGEVSLGSYLGTPVAIKRILECNEETNQMIERELKILKEVRHPNIVQFLGATSHNNEIYIITEFMENGDLFDALIFGDTPLNWKKKLGIALDVAQACTYLQARGILHRDLKSQNILLSSNTKAKLCDLGLARAFDANNKRLTFVGSDRWMAPEIFMGFDYDFKADVFSYGVVLVELVTGQVPDERKPQKRFAFETEAFLKKVPSTCPPEFSRITVQCCATDPKDRPSFKSIQDRIKVMYESMEDEEEEEQEE</sequence>
<evidence type="ECO:0000256" key="9">
    <source>
        <dbReference type="ARBA" id="ARBA00048679"/>
    </source>
</evidence>
<feature type="compositionally biased region" description="Low complexity" evidence="12">
    <location>
        <begin position="54"/>
        <end position="93"/>
    </location>
</feature>
<dbReference type="Gene3D" id="3.30.200.20">
    <property type="entry name" value="Phosphorylase Kinase, domain 1"/>
    <property type="match status" value="1"/>
</dbReference>
<dbReference type="PROSITE" id="PS00108">
    <property type="entry name" value="PROTEIN_KINASE_ST"/>
    <property type="match status" value="1"/>
</dbReference>
<dbReference type="EC" id="2.7.11.1" evidence="2"/>
<evidence type="ECO:0000256" key="6">
    <source>
        <dbReference type="ARBA" id="ARBA00022777"/>
    </source>
</evidence>
<dbReference type="EMBL" id="GL883026">
    <property type="protein sequence ID" value="EGG15355.1"/>
    <property type="molecule type" value="Genomic_DNA"/>
</dbReference>
<dbReference type="PRINTS" id="PR01217">
    <property type="entry name" value="PRICHEXTENSN"/>
</dbReference>
<evidence type="ECO:0000256" key="8">
    <source>
        <dbReference type="ARBA" id="ARBA00047899"/>
    </source>
</evidence>
<dbReference type="FunFam" id="3.30.200.20:FF:000180">
    <property type="entry name" value="serine/threonine-protein kinase STY46-like"/>
    <property type="match status" value="1"/>
</dbReference>
<dbReference type="KEGG" id="dfa:DFA_10189"/>
<evidence type="ECO:0000256" key="12">
    <source>
        <dbReference type="SAM" id="MobiDB-lite"/>
    </source>
</evidence>
<dbReference type="Proteomes" id="UP000007797">
    <property type="component" value="Unassembled WGS sequence"/>
</dbReference>
<feature type="binding site" evidence="10">
    <location>
        <position position="255"/>
    </location>
    <ligand>
        <name>ATP</name>
        <dbReference type="ChEBI" id="CHEBI:30616"/>
    </ligand>
</feature>
<dbReference type="Pfam" id="PF07714">
    <property type="entry name" value="PK_Tyr_Ser-Thr"/>
    <property type="match status" value="1"/>
</dbReference>
<comment type="catalytic activity">
    <reaction evidence="9">
        <text>L-seryl-[protein] + ATP = O-phospho-L-seryl-[protein] + ADP + H(+)</text>
        <dbReference type="Rhea" id="RHEA:17989"/>
        <dbReference type="Rhea" id="RHEA-COMP:9863"/>
        <dbReference type="Rhea" id="RHEA-COMP:11604"/>
        <dbReference type="ChEBI" id="CHEBI:15378"/>
        <dbReference type="ChEBI" id="CHEBI:29999"/>
        <dbReference type="ChEBI" id="CHEBI:30616"/>
        <dbReference type="ChEBI" id="CHEBI:83421"/>
        <dbReference type="ChEBI" id="CHEBI:456216"/>
        <dbReference type="EC" id="2.7.11.1"/>
    </reaction>
</comment>
<proteinExistence type="inferred from homology"/>
<dbReference type="GO" id="GO:0005524">
    <property type="term" value="F:ATP binding"/>
    <property type="evidence" value="ECO:0007669"/>
    <property type="project" value="UniProtKB-UniRule"/>
</dbReference>
<dbReference type="GeneID" id="14867531"/>
<feature type="domain" description="Protein kinase" evidence="13">
    <location>
        <begin position="228"/>
        <end position="480"/>
    </location>
</feature>
<evidence type="ECO:0000256" key="10">
    <source>
        <dbReference type="PROSITE-ProRule" id="PRU10141"/>
    </source>
</evidence>
<reference evidence="15" key="1">
    <citation type="journal article" date="2011" name="Genome Res.">
        <title>Phylogeny-wide analysis of social amoeba genomes highlights ancient origins for complex intercellular communication.</title>
        <authorList>
            <person name="Heidel A.J."/>
            <person name="Lawal H.M."/>
            <person name="Felder M."/>
            <person name="Schilde C."/>
            <person name="Helps N.R."/>
            <person name="Tunggal B."/>
            <person name="Rivero F."/>
            <person name="John U."/>
            <person name="Schleicher M."/>
            <person name="Eichinger L."/>
            <person name="Platzer M."/>
            <person name="Noegel A.A."/>
            <person name="Schaap P."/>
            <person name="Gloeckner G."/>
        </authorList>
    </citation>
    <scope>NUCLEOTIDE SEQUENCE [LARGE SCALE GENOMIC DNA]</scope>
    <source>
        <strain evidence="15">SH3</strain>
    </source>
</reference>
<protein>
    <recommendedName>
        <fullName evidence="2">non-specific serine/threonine protein kinase</fullName>
        <ecNumber evidence="2">2.7.11.1</ecNumber>
    </recommendedName>
</protein>
<dbReference type="PANTHER" id="PTHR46485:SF5">
    <property type="entry name" value="CENTER DIVIDER, ISOFORM A"/>
    <property type="match status" value="1"/>
</dbReference>
<evidence type="ECO:0000256" key="4">
    <source>
        <dbReference type="ARBA" id="ARBA00022679"/>
    </source>
</evidence>
<organism evidence="14 15">
    <name type="scientific">Cavenderia fasciculata</name>
    <name type="common">Slime mold</name>
    <name type="synonym">Dictyostelium fasciculatum</name>
    <dbReference type="NCBI Taxonomy" id="261658"/>
    <lineage>
        <taxon>Eukaryota</taxon>
        <taxon>Amoebozoa</taxon>
        <taxon>Evosea</taxon>
        <taxon>Eumycetozoa</taxon>
        <taxon>Dictyostelia</taxon>
        <taxon>Acytosteliales</taxon>
        <taxon>Cavenderiaceae</taxon>
        <taxon>Cavenderia</taxon>
    </lineage>
</organism>
<feature type="compositionally biased region" description="Basic and acidic residues" evidence="12">
    <location>
        <begin position="1"/>
        <end position="11"/>
    </location>
</feature>
<gene>
    <name evidence="14" type="ORF">DFA_10189</name>
</gene>
<feature type="compositionally biased region" description="Low complexity" evidence="12">
    <location>
        <begin position="186"/>
        <end position="201"/>
    </location>
</feature>
<keyword evidence="5 10" id="KW-0547">Nucleotide-binding</keyword>
<evidence type="ECO:0000256" key="7">
    <source>
        <dbReference type="ARBA" id="ARBA00022840"/>
    </source>
</evidence>
<keyword evidence="15" id="KW-1185">Reference proteome</keyword>
<feature type="compositionally biased region" description="Pro residues" evidence="12">
    <location>
        <begin position="142"/>
        <end position="171"/>
    </location>
</feature>
<dbReference type="AlphaFoldDB" id="F4Q9I6"/>
<evidence type="ECO:0000313" key="14">
    <source>
        <dbReference type="EMBL" id="EGG15355.1"/>
    </source>
</evidence>
<keyword evidence="3 11" id="KW-0723">Serine/threonine-protein kinase</keyword>
<keyword evidence="7 10" id="KW-0067">ATP-binding</keyword>
<feature type="region of interest" description="Disordered" evidence="12">
    <location>
        <begin position="186"/>
        <end position="217"/>
    </location>
</feature>
<dbReference type="InterPro" id="IPR050940">
    <property type="entry name" value="Actin_reg-Ser/Thr_kinase"/>
</dbReference>
<comment type="catalytic activity">
    <reaction evidence="8">
        <text>L-threonyl-[protein] + ATP = O-phospho-L-threonyl-[protein] + ADP + H(+)</text>
        <dbReference type="Rhea" id="RHEA:46608"/>
        <dbReference type="Rhea" id="RHEA-COMP:11060"/>
        <dbReference type="Rhea" id="RHEA-COMP:11605"/>
        <dbReference type="ChEBI" id="CHEBI:15378"/>
        <dbReference type="ChEBI" id="CHEBI:30013"/>
        <dbReference type="ChEBI" id="CHEBI:30616"/>
        <dbReference type="ChEBI" id="CHEBI:61977"/>
        <dbReference type="ChEBI" id="CHEBI:456216"/>
        <dbReference type="EC" id="2.7.11.1"/>
    </reaction>
</comment>
<dbReference type="RefSeq" id="XP_004354097.1">
    <property type="nucleotide sequence ID" value="XM_004354045.1"/>
</dbReference>
<keyword evidence="6 14" id="KW-0418">Kinase</keyword>
<dbReference type="InterPro" id="IPR001245">
    <property type="entry name" value="Ser-Thr/Tyr_kinase_cat_dom"/>
</dbReference>
<dbReference type="PROSITE" id="PS50011">
    <property type="entry name" value="PROTEIN_KINASE_DOM"/>
    <property type="match status" value="1"/>
</dbReference>
<feature type="compositionally biased region" description="Polar residues" evidence="12">
    <location>
        <begin position="112"/>
        <end position="125"/>
    </location>
</feature>
<dbReference type="InterPro" id="IPR008271">
    <property type="entry name" value="Ser/Thr_kinase_AS"/>
</dbReference>
<dbReference type="GO" id="GO:0004674">
    <property type="term" value="F:protein serine/threonine kinase activity"/>
    <property type="evidence" value="ECO:0007669"/>
    <property type="project" value="UniProtKB-KW"/>
</dbReference>
<evidence type="ECO:0000313" key="15">
    <source>
        <dbReference type="Proteomes" id="UP000007797"/>
    </source>
</evidence>
<evidence type="ECO:0000256" key="11">
    <source>
        <dbReference type="RuleBase" id="RU000304"/>
    </source>
</evidence>
<dbReference type="SUPFAM" id="SSF56112">
    <property type="entry name" value="Protein kinase-like (PK-like)"/>
    <property type="match status" value="1"/>
</dbReference>
<dbReference type="SMART" id="SM00220">
    <property type="entry name" value="S_TKc"/>
    <property type="match status" value="1"/>
</dbReference>
<feature type="region of interest" description="Disordered" evidence="12">
    <location>
        <begin position="1"/>
        <end position="171"/>
    </location>
</feature>
<dbReference type="InterPro" id="IPR017441">
    <property type="entry name" value="Protein_kinase_ATP_BS"/>
</dbReference>
<dbReference type="PANTHER" id="PTHR46485">
    <property type="entry name" value="LIM DOMAIN KINASE 1"/>
    <property type="match status" value="1"/>
</dbReference>
<dbReference type="STRING" id="1054147.F4Q9I6"/>
<comment type="similarity">
    <text evidence="1">Belongs to the protein kinase superfamily. TKL Ser/Thr protein kinase family.</text>
</comment>